<evidence type="ECO:0000313" key="10">
    <source>
        <dbReference type="Proteomes" id="UP000231179"/>
    </source>
</evidence>
<evidence type="ECO:0000256" key="7">
    <source>
        <dbReference type="HAMAP-Rule" id="MF_00020"/>
    </source>
</evidence>
<keyword evidence="7" id="KW-0963">Cytoplasm</keyword>
<feature type="binding site" evidence="7">
    <location>
        <position position="13"/>
    </location>
    <ligand>
        <name>ATP</name>
        <dbReference type="ChEBI" id="CHEBI:30616"/>
    </ligand>
</feature>
<evidence type="ECO:0000256" key="5">
    <source>
        <dbReference type="ARBA" id="ARBA00022777"/>
    </source>
</evidence>
<dbReference type="PROSITE" id="PS01075">
    <property type="entry name" value="ACETATE_KINASE_1"/>
    <property type="match status" value="1"/>
</dbReference>
<dbReference type="SUPFAM" id="SSF53067">
    <property type="entry name" value="Actin-like ATPase domain"/>
    <property type="match status" value="2"/>
</dbReference>
<dbReference type="GO" id="GO:0005524">
    <property type="term" value="F:ATP binding"/>
    <property type="evidence" value="ECO:0007669"/>
    <property type="project" value="UniProtKB-KW"/>
</dbReference>
<keyword evidence="10" id="KW-1185">Reference proteome</keyword>
<feature type="site" description="Transition state stabilizer" evidence="7">
    <location>
        <position position="239"/>
    </location>
</feature>
<accession>A0A2K8KH60</accession>
<evidence type="ECO:0000256" key="2">
    <source>
        <dbReference type="ARBA" id="ARBA00022679"/>
    </source>
</evidence>
<dbReference type="PANTHER" id="PTHR21060:SF15">
    <property type="entry name" value="ACETATE KINASE-RELATED"/>
    <property type="match status" value="1"/>
</dbReference>
<comment type="similarity">
    <text evidence="1 7 8">Belongs to the acetokinase family.</text>
</comment>
<dbReference type="Pfam" id="PF00871">
    <property type="entry name" value="Acetate_kinase"/>
    <property type="match status" value="1"/>
</dbReference>
<dbReference type="UniPathway" id="UPA00340">
    <property type="reaction ID" value="UER00458"/>
</dbReference>
<feature type="site" description="Transition state stabilizer" evidence="7">
    <location>
        <position position="178"/>
    </location>
</feature>
<feature type="binding site" evidence="7">
    <location>
        <begin position="281"/>
        <end position="283"/>
    </location>
    <ligand>
        <name>ATP</name>
        <dbReference type="ChEBI" id="CHEBI:30616"/>
    </ligand>
</feature>
<keyword evidence="5 7" id="KW-0418">Kinase</keyword>
<dbReference type="RefSeq" id="WP_100254136.1">
    <property type="nucleotide sequence ID" value="NZ_CP024870.1"/>
</dbReference>
<reference evidence="9 10" key="1">
    <citation type="submission" date="2017-11" db="EMBL/GenBank/DDBJ databases">
        <title>Complete genome sequence of Spiroplasma clarkii CN-5 (DSM 19994).</title>
        <authorList>
            <person name="Tsai Y.-M."/>
            <person name="Chang A."/>
            <person name="Lo W.-S."/>
            <person name="Kuo C.-H."/>
        </authorList>
    </citation>
    <scope>NUCLEOTIDE SEQUENCE [LARGE SCALE GENOMIC DNA]</scope>
    <source>
        <strain evidence="9 10">CN-5</strain>
    </source>
</reference>
<dbReference type="InterPro" id="IPR043129">
    <property type="entry name" value="ATPase_NBD"/>
</dbReference>
<dbReference type="GO" id="GO:0006085">
    <property type="term" value="P:acetyl-CoA biosynthetic process"/>
    <property type="evidence" value="ECO:0007669"/>
    <property type="project" value="UniProtKB-UniRule"/>
</dbReference>
<dbReference type="HAMAP" id="MF_00020">
    <property type="entry name" value="Acetate_kinase"/>
    <property type="match status" value="1"/>
</dbReference>
<feature type="binding site" evidence="7">
    <location>
        <position position="89"/>
    </location>
    <ligand>
        <name>substrate</name>
    </ligand>
</feature>
<organism evidence="9 10">
    <name type="scientific">Spiroplasma clarkii</name>
    <dbReference type="NCBI Taxonomy" id="2139"/>
    <lineage>
        <taxon>Bacteria</taxon>
        <taxon>Bacillati</taxon>
        <taxon>Mycoplasmatota</taxon>
        <taxon>Mollicutes</taxon>
        <taxon>Entomoplasmatales</taxon>
        <taxon>Spiroplasmataceae</taxon>
        <taxon>Spiroplasma</taxon>
    </lineage>
</organism>
<comment type="cofactor">
    <cofactor evidence="7">
        <name>Mg(2+)</name>
        <dbReference type="ChEBI" id="CHEBI:18420"/>
    </cofactor>
    <cofactor evidence="7">
        <name>Mn(2+)</name>
        <dbReference type="ChEBI" id="CHEBI:29035"/>
    </cofactor>
    <text evidence="7">Mg(2+). Can also accept Mn(2+).</text>
</comment>
<evidence type="ECO:0000256" key="3">
    <source>
        <dbReference type="ARBA" id="ARBA00022723"/>
    </source>
</evidence>
<proteinExistence type="inferred from homology"/>
<dbReference type="PANTHER" id="PTHR21060">
    <property type="entry name" value="ACETATE KINASE"/>
    <property type="match status" value="1"/>
</dbReference>
<evidence type="ECO:0000256" key="6">
    <source>
        <dbReference type="ARBA" id="ARBA00022840"/>
    </source>
</evidence>
<sequence length="397" mass="43898">MILVVNAGSSSIKFKLYKSTGQAEPTPFVEGLAERITVDGALTLKIEGIKKEYNDKMPNHEAAVQAILNRFQENNVIKDVNDIKGVGFRIVHGGVKVVKPVVLDATMKKVVEDNIKLAPLHNPGALTAINAFEKNMPNAKLVGCFDTSFHQTMPPKNYLYPIPYEWFEEYSARKYGFHGISFDYITQKTAKIINKPVDKINLIICHLGNGASLCCVKAGKSFDTSMGLTPLAGIMMGTRTGDIDPSLHQYIAKQTGLDLEQITDILNKKSGLLGISGISSDMRDITAAVEQNNQKAALTLDMWSQRIADFIVKYANLLEGKVDAIILTAGVGENSRVANESILDKVKILNIKYDDKAMASGYDDYIKVSSSQSQYEIYKIRTDEELMICNETLKFLK</sequence>
<dbReference type="PRINTS" id="PR00471">
    <property type="entry name" value="ACETATEKNASE"/>
</dbReference>
<evidence type="ECO:0000256" key="8">
    <source>
        <dbReference type="RuleBase" id="RU003835"/>
    </source>
</evidence>
<dbReference type="GO" id="GO:0000287">
    <property type="term" value="F:magnesium ion binding"/>
    <property type="evidence" value="ECO:0007669"/>
    <property type="project" value="UniProtKB-UniRule"/>
</dbReference>
<feature type="binding site" evidence="7">
    <location>
        <begin position="206"/>
        <end position="210"/>
    </location>
    <ligand>
        <name>ATP</name>
        <dbReference type="ChEBI" id="CHEBI:30616"/>
    </ligand>
</feature>
<dbReference type="GO" id="GO:0006083">
    <property type="term" value="P:acetate metabolic process"/>
    <property type="evidence" value="ECO:0007669"/>
    <property type="project" value="TreeGrafter"/>
</dbReference>
<dbReference type="GO" id="GO:0008776">
    <property type="term" value="F:acetate kinase activity"/>
    <property type="evidence" value="ECO:0007669"/>
    <property type="project" value="UniProtKB-UniRule"/>
</dbReference>
<dbReference type="GO" id="GO:0005737">
    <property type="term" value="C:cytoplasm"/>
    <property type="evidence" value="ECO:0007669"/>
    <property type="project" value="UniProtKB-SubCell"/>
</dbReference>
<dbReference type="NCBIfam" id="TIGR00016">
    <property type="entry name" value="ackA"/>
    <property type="match status" value="1"/>
</dbReference>
<keyword evidence="3 7" id="KW-0479">Metal-binding</keyword>
<feature type="binding site" evidence="7">
    <location>
        <position position="6"/>
    </location>
    <ligand>
        <name>Mg(2+)</name>
        <dbReference type="ChEBI" id="CHEBI:18420"/>
    </ligand>
</feature>
<evidence type="ECO:0000256" key="1">
    <source>
        <dbReference type="ARBA" id="ARBA00008748"/>
    </source>
</evidence>
<keyword evidence="4 7" id="KW-0547">Nucleotide-binding</keyword>
<dbReference type="Proteomes" id="UP000231179">
    <property type="component" value="Chromosome"/>
</dbReference>
<feature type="active site" description="Proton donor/acceptor" evidence="7">
    <location>
        <position position="146"/>
    </location>
</feature>
<dbReference type="Gene3D" id="3.30.420.40">
    <property type="match status" value="2"/>
</dbReference>
<comment type="function">
    <text evidence="7">Catalyzes the formation of acetyl phosphate from acetate and ATP. Can also catalyze the reverse reaction.</text>
</comment>
<comment type="pathway">
    <text evidence="7">Metabolic intermediate biosynthesis; acetyl-CoA biosynthesis; acetyl-CoA from acetate: step 1/2.</text>
</comment>
<keyword evidence="2 7" id="KW-0808">Transferase</keyword>
<dbReference type="InterPro" id="IPR000890">
    <property type="entry name" value="Aliphatic_acid_kin_short-chain"/>
</dbReference>
<dbReference type="EMBL" id="CP024870">
    <property type="protein sequence ID" value="ATX70572.1"/>
    <property type="molecule type" value="Genomic_DNA"/>
</dbReference>
<dbReference type="InterPro" id="IPR004372">
    <property type="entry name" value="Ac/propionate_kinase"/>
</dbReference>
<feature type="binding site" evidence="7">
    <location>
        <begin position="330"/>
        <end position="334"/>
    </location>
    <ligand>
        <name>ATP</name>
        <dbReference type="ChEBI" id="CHEBI:30616"/>
    </ligand>
</feature>
<gene>
    <name evidence="7 9" type="primary">ackA</name>
    <name evidence="9" type="ORF">SCLAR_v1c02420</name>
</gene>
<feature type="binding site" evidence="7">
    <location>
        <position position="384"/>
    </location>
    <ligand>
        <name>Mg(2+)</name>
        <dbReference type="ChEBI" id="CHEBI:18420"/>
    </ligand>
</feature>
<dbReference type="PIRSF" id="PIRSF000722">
    <property type="entry name" value="Acetate_prop_kin"/>
    <property type="match status" value="1"/>
</dbReference>
<comment type="catalytic activity">
    <reaction evidence="7">
        <text>acetate + ATP = acetyl phosphate + ADP</text>
        <dbReference type="Rhea" id="RHEA:11352"/>
        <dbReference type="ChEBI" id="CHEBI:22191"/>
        <dbReference type="ChEBI" id="CHEBI:30089"/>
        <dbReference type="ChEBI" id="CHEBI:30616"/>
        <dbReference type="ChEBI" id="CHEBI:456216"/>
        <dbReference type="EC" id="2.7.2.1"/>
    </reaction>
</comment>
<evidence type="ECO:0000256" key="4">
    <source>
        <dbReference type="ARBA" id="ARBA00022741"/>
    </source>
</evidence>
<comment type="subcellular location">
    <subcellularLocation>
        <location evidence="7">Cytoplasm</location>
    </subcellularLocation>
</comment>
<dbReference type="InterPro" id="IPR023865">
    <property type="entry name" value="Aliphatic_acid_kinase_CS"/>
</dbReference>
<evidence type="ECO:0000313" key="9">
    <source>
        <dbReference type="EMBL" id="ATX70572.1"/>
    </source>
</evidence>
<dbReference type="EC" id="2.7.2.1" evidence="7"/>
<dbReference type="AlphaFoldDB" id="A0A2K8KH60"/>
<keyword evidence="6 7" id="KW-0067">ATP-binding</keyword>
<protein>
    <recommendedName>
        <fullName evidence="7">Acetate kinase</fullName>
        <ecNumber evidence="7">2.7.2.1</ecNumber>
    </recommendedName>
    <alternativeName>
        <fullName evidence="7">Acetokinase</fullName>
    </alternativeName>
</protein>
<comment type="subunit">
    <text evidence="7">Homodimer.</text>
</comment>
<dbReference type="PROSITE" id="PS01076">
    <property type="entry name" value="ACETATE_KINASE_2"/>
    <property type="match status" value="1"/>
</dbReference>
<keyword evidence="7" id="KW-0460">Magnesium</keyword>
<name>A0A2K8KH60_9MOLU</name>